<dbReference type="EMBL" id="CP045423">
    <property type="protein sequence ID" value="QFU16273.1"/>
    <property type="molecule type" value="Genomic_DNA"/>
</dbReference>
<dbReference type="KEGG" id="mico:GDR74_08590"/>
<evidence type="ECO:0000313" key="1">
    <source>
        <dbReference type="EMBL" id="QFU16273.1"/>
    </source>
</evidence>
<dbReference type="RefSeq" id="WP_152585917.1">
    <property type="nucleotide sequence ID" value="NZ_CP045423.1"/>
</dbReference>
<reference evidence="1 2" key="1">
    <citation type="submission" date="2019-10" db="EMBL/GenBank/DDBJ databases">
        <title>Isolation, Identification of Microvirga thermotolerans HR1, a novel thermophilic bacterium and Comparative Genomics of the genus Microvirga.</title>
        <authorList>
            <person name="Li J."/>
            <person name="Zhang W."/>
            <person name="Lin M."/>
            <person name="Wang J."/>
        </authorList>
    </citation>
    <scope>NUCLEOTIDE SEQUENCE [LARGE SCALE GENOMIC DNA]</scope>
    <source>
        <strain evidence="1 2">HR1</strain>
    </source>
</reference>
<protein>
    <submittedName>
        <fullName evidence="1">Uncharacterized protein</fullName>
    </submittedName>
</protein>
<keyword evidence="2" id="KW-1185">Reference proteome</keyword>
<dbReference type="Proteomes" id="UP000325614">
    <property type="component" value="Chromosome"/>
</dbReference>
<organism evidence="1 2">
    <name type="scientific">Microvirga thermotolerans</name>
    <dbReference type="NCBI Taxonomy" id="2651334"/>
    <lineage>
        <taxon>Bacteria</taxon>
        <taxon>Pseudomonadati</taxon>
        <taxon>Pseudomonadota</taxon>
        <taxon>Alphaproteobacteria</taxon>
        <taxon>Hyphomicrobiales</taxon>
        <taxon>Methylobacteriaceae</taxon>
        <taxon>Microvirga</taxon>
    </lineage>
</organism>
<dbReference type="AlphaFoldDB" id="A0A5P9JV15"/>
<proteinExistence type="predicted"/>
<name>A0A5P9JV15_9HYPH</name>
<gene>
    <name evidence="1" type="ORF">GDR74_08590</name>
</gene>
<evidence type="ECO:0000313" key="2">
    <source>
        <dbReference type="Proteomes" id="UP000325614"/>
    </source>
</evidence>
<accession>A0A5P9JV15</accession>
<sequence length="622" mass="65476">MGLLHRSGACALALAAAAVGLQLEPVVLRDLSFGAPGGSVTVGAVRAPLWSAALAQTPQAFTLENVAFSFGSTKVQASTVAFSGVTTPRAEIEALFSAASAEPLATRLSRIDAAQVTIPELKVQQTVAGTNESAIYRNVVLSNIRQGRVAEATASATGTLITRGTDQTAVSYGRLSIADFDAPALARIYEAKEASPGPLARIYGRFSIDDLDFVDGRSGAKGRIAHLGGRDFMARGTRDSWAGTMAILTELADKEKPTEEEKNRLRAAILDILTAFDIGLVEATGIEMKVRPEDGKGEAVSTIRRMAYASAKGAEPADARMEGMEFRREDGRIGIETIAFTGFSFASTFETLKGIGDRPLKEIDASTLRGLAPKLGTMRIAGITIDIPSDKTKANGFDRVKASLKAFEVAAGEPMNAIPTVLRIDLQNLAVPLPENSADEGIRTLTGMGYRSLDLSMGFAARWSETAQELALQDVSVQGQDMGRIALTGTLGNVGKDVFNPDTALATVALIGARARELRLTVENGGLFDRYLAQAAKEQKTTPEALRRTYAAGAAMVVPTVLGSSEQAKVLSQAISRFIAKPGRITVTARAKDPAGLGVADIVAAPEPAAVVERLDIAASAE</sequence>